<name>A0A4P9ZBP5_9ASCO</name>
<proteinExistence type="predicted"/>
<protein>
    <submittedName>
        <fullName evidence="1">Uncharacterized protein</fullName>
    </submittedName>
</protein>
<evidence type="ECO:0000313" key="1">
    <source>
        <dbReference type="EMBL" id="RKP30275.1"/>
    </source>
</evidence>
<sequence>MPTVPIDYSLASQALASPDQPDRPFFVTTPFGLSIVEIQGLLVLPTVPQTEPDHAPDHAATFVKVNDVRDAFRFGRDLMEQ</sequence>
<dbReference type="OrthoDB" id="121932at2759"/>
<keyword evidence="2" id="KW-1185">Reference proteome</keyword>
<organism evidence="1 2">
    <name type="scientific">Metschnikowia bicuspidata</name>
    <dbReference type="NCBI Taxonomy" id="27322"/>
    <lineage>
        <taxon>Eukaryota</taxon>
        <taxon>Fungi</taxon>
        <taxon>Dikarya</taxon>
        <taxon>Ascomycota</taxon>
        <taxon>Saccharomycotina</taxon>
        <taxon>Pichiomycetes</taxon>
        <taxon>Metschnikowiaceae</taxon>
        <taxon>Metschnikowia</taxon>
    </lineage>
</organism>
<dbReference type="EMBL" id="ML004462">
    <property type="protein sequence ID" value="RKP30275.1"/>
    <property type="molecule type" value="Genomic_DNA"/>
</dbReference>
<evidence type="ECO:0000313" key="2">
    <source>
        <dbReference type="Proteomes" id="UP000268321"/>
    </source>
</evidence>
<dbReference type="AlphaFoldDB" id="A0A4P9ZBP5"/>
<gene>
    <name evidence="1" type="ORF">METBISCDRAFT_27534</name>
</gene>
<accession>A0A4P9ZBP5</accession>
<dbReference type="Proteomes" id="UP000268321">
    <property type="component" value="Unassembled WGS sequence"/>
</dbReference>
<reference evidence="2" key="1">
    <citation type="journal article" date="2018" name="Nat. Microbiol.">
        <title>Leveraging single-cell genomics to expand the fungal tree of life.</title>
        <authorList>
            <person name="Ahrendt S.R."/>
            <person name="Quandt C.A."/>
            <person name="Ciobanu D."/>
            <person name="Clum A."/>
            <person name="Salamov A."/>
            <person name="Andreopoulos B."/>
            <person name="Cheng J.F."/>
            <person name="Woyke T."/>
            <person name="Pelin A."/>
            <person name="Henrissat B."/>
            <person name="Reynolds N.K."/>
            <person name="Benny G.L."/>
            <person name="Smith M.E."/>
            <person name="James T.Y."/>
            <person name="Grigoriev I.V."/>
        </authorList>
    </citation>
    <scope>NUCLEOTIDE SEQUENCE [LARGE SCALE GENOMIC DNA]</scope>
    <source>
        <strain evidence="2">Baker2002</strain>
    </source>
</reference>